<dbReference type="GO" id="GO:0016020">
    <property type="term" value="C:membrane"/>
    <property type="evidence" value="ECO:0007669"/>
    <property type="project" value="UniProtKB-SubCell"/>
</dbReference>
<evidence type="ECO:0000256" key="5">
    <source>
        <dbReference type="ARBA" id="ARBA00023136"/>
    </source>
</evidence>
<evidence type="ECO:0000256" key="4">
    <source>
        <dbReference type="ARBA" id="ARBA00022989"/>
    </source>
</evidence>
<feature type="transmembrane region" description="Helical" evidence="7">
    <location>
        <begin position="280"/>
        <end position="303"/>
    </location>
</feature>
<reference evidence="8 9" key="1">
    <citation type="submission" date="2019-12" db="EMBL/GenBank/DDBJ databases">
        <title>Genomic-based taxomic classification of the family Erythrobacteraceae.</title>
        <authorList>
            <person name="Xu L."/>
        </authorList>
    </citation>
    <scope>NUCLEOTIDE SEQUENCE [LARGE SCALE GENOMIC DNA]</scope>
    <source>
        <strain evidence="8 9">SW-109</strain>
    </source>
</reference>
<feature type="transmembrane region" description="Helical" evidence="7">
    <location>
        <begin position="244"/>
        <end position="273"/>
    </location>
</feature>
<keyword evidence="9" id="KW-1185">Reference proteome</keyword>
<dbReference type="PANTHER" id="PTHR21716:SF62">
    <property type="entry name" value="TRANSPORT PROTEIN YDBI-RELATED"/>
    <property type="match status" value="1"/>
</dbReference>
<accession>A0A6I4V3T6</accession>
<feature type="transmembrane region" description="Helical" evidence="7">
    <location>
        <begin position="158"/>
        <end position="180"/>
    </location>
</feature>
<comment type="subcellular location">
    <subcellularLocation>
        <location evidence="1">Membrane</location>
        <topology evidence="1">Multi-pass membrane protein</topology>
    </subcellularLocation>
</comment>
<comment type="caution">
    <text evidence="8">The sequence shown here is derived from an EMBL/GenBank/DDBJ whole genome shotgun (WGS) entry which is preliminary data.</text>
</comment>
<dbReference type="Pfam" id="PF01594">
    <property type="entry name" value="AI-2E_transport"/>
    <property type="match status" value="1"/>
</dbReference>
<dbReference type="OrthoDB" id="5761230at2"/>
<organism evidence="8 9">
    <name type="scientific">Pontixanthobacter luteolus</name>
    <dbReference type="NCBI Taxonomy" id="295089"/>
    <lineage>
        <taxon>Bacteria</taxon>
        <taxon>Pseudomonadati</taxon>
        <taxon>Pseudomonadota</taxon>
        <taxon>Alphaproteobacteria</taxon>
        <taxon>Sphingomonadales</taxon>
        <taxon>Erythrobacteraceae</taxon>
        <taxon>Pontixanthobacter</taxon>
    </lineage>
</organism>
<dbReference type="GO" id="GO:0055085">
    <property type="term" value="P:transmembrane transport"/>
    <property type="evidence" value="ECO:0007669"/>
    <property type="project" value="TreeGrafter"/>
</dbReference>
<evidence type="ECO:0000256" key="1">
    <source>
        <dbReference type="ARBA" id="ARBA00004141"/>
    </source>
</evidence>
<dbReference type="EMBL" id="WTYP01000001">
    <property type="protein sequence ID" value="MXP47034.1"/>
    <property type="molecule type" value="Genomic_DNA"/>
</dbReference>
<name>A0A6I4V3T6_9SPHN</name>
<dbReference type="Proteomes" id="UP000471435">
    <property type="component" value="Unassembled WGS sequence"/>
</dbReference>
<feature type="transmembrane region" description="Helical" evidence="7">
    <location>
        <begin position="309"/>
        <end position="333"/>
    </location>
</feature>
<dbReference type="RefSeq" id="WP_160730203.1">
    <property type="nucleotide sequence ID" value="NZ_WTYP01000001.1"/>
</dbReference>
<gene>
    <name evidence="8" type="ORF">GRI43_06485</name>
</gene>
<keyword evidence="3 7" id="KW-0812">Transmembrane</keyword>
<feature type="transmembrane region" description="Helical" evidence="7">
    <location>
        <begin position="33"/>
        <end position="61"/>
    </location>
</feature>
<feature type="region of interest" description="Disordered" evidence="6">
    <location>
        <begin position="1"/>
        <end position="20"/>
    </location>
</feature>
<sequence length="364" mass="39206">MSQEPDEQAFDEGIGGSPSRISSPELRFEAQRAFVWTSVIGVVILAVYISQSLLVIFGAMVAATIIDGGARLLGRVVPLPRTWLVAIVLFIGGGFFYWLAGYAGSQISREAAQLPEIIEAQATVAFGWLRAQGFAVAVDDLQGMAGQLISGVGTVTRAIGGILGGLTTLLLISIIGVYLAMEPQLYERGVAWMLPRHRRAEFFETASKMAYTMRRLMAGRLVGMIFEGIFTWILLAWYGVPMAALLGILTGLLAFIPNLGALVAGSLMVLVGFSGGTDMGVYTIFVYFLVQTFDGYVVIPMIAKKTVDLAPALVLAAQLIMGILFGIIGLFLADPMLAMLKVALEQRAQRYDNREKVEPAKNGA</sequence>
<feature type="transmembrane region" description="Helical" evidence="7">
    <location>
        <begin position="82"/>
        <end position="100"/>
    </location>
</feature>
<dbReference type="InterPro" id="IPR002549">
    <property type="entry name" value="AI-2E-like"/>
</dbReference>
<evidence type="ECO:0000256" key="6">
    <source>
        <dbReference type="SAM" id="MobiDB-lite"/>
    </source>
</evidence>
<evidence type="ECO:0000256" key="2">
    <source>
        <dbReference type="ARBA" id="ARBA00009773"/>
    </source>
</evidence>
<dbReference type="PANTHER" id="PTHR21716">
    <property type="entry name" value="TRANSMEMBRANE PROTEIN"/>
    <property type="match status" value="1"/>
</dbReference>
<protein>
    <submittedName>
        <fullName evidence="8">AI-2E family transporter</fullName>
    </submittedName>
</protein>
<keyword evidence="5 7" id="KW-0472">Membrane</keyword>
<proteinExistence type="inferred from homology"/>
<evidence type="ECO:0000313" key="8">
    <source>
        <dbReference type="EMBL" id="MXP47034.1"/>
    </source>
</evidence>
<evidence type="ECO:0000256" key="3">
    <source>
        <dbReference type="ARBA" id="ARBA00022692"/>
    </source>
</evidence>
<feature type="transmembrane region" description="Helical" evidence="7">
    <location>
        <begin position="217"/>
        <end position="238"/>
    </location>
</feature>
<dbReference type="AlphaFoldDB" id="A0A6I4V3T6"/>
<evidence type="ECO:0000313" key="9">
    <source>
        <dbReference type="Proteomes" id="UP000471435"/>
    </source>
</evidence>
<keyword evidence="4 7" id="KW-1133">Transmembrane helix</keyword>
<feature type="compositionally biased region" description="Acidic residues" evidence="6">
    <location>
        <begin position="1"/>
        <end position="10"/>
    </location>
</feature>
<evidence type="ECO:0000256" key="7">
    <source>
        <dbReference type="SAM" id="Phobius"/>
    </source>
</evidence>
<comment type="similarity">
    <text evidence="2">Belongs to the autoinducer-2 exporter (AI-2E) (TC 2.A.86) family.</text>
</comment>